<gene>
    <name evidence="7" type="ORF">RIB2604_03500850</name>
</gene>
<proteinExistence type="inferred from homology"/>
<dbReference type="InterPro" id="IPR050416">
    <property type="entry name" value="FAD-linked_Oxidoreductase"/>
</dbReference>
<comment type="cofactor">
    <cofactor evidence="1">
        <name>FAD</name>
        <dbReference type="ChEBI" id="CHEBI:57692"/>
    </cofactor>
</comment>
<dbReference type="InterPro" id="IPR036318">
    <property type="entry name" value="FAD-bd_PCMH-like_sf"/>
</dbReference>
<organism evidence="7 8">
    <name type="scientific">Aspergillus kawachii</name>
    <name type="common">White koji mold</name>
    <name type="synonym">Aspergillus awamori var. kawachi</name>
    <dbReference type="NCBI Taxonomy" id="1069201"/>
    <lineage>
        <taxon>Eukaryota</taxon>
        <taxon>Fungi</taxon>
        <taxon>Dikarya</taxon>
        <taxon>Ascomycota</taxon>
        <taxon>Pezizomycotina</taxon>
        <taxon>Eurotiomycetes</taxon>
        <taxon>Eurotiomycetidae</taxon>
        <taxon>Eurotiales</taxon>
        <taxon>Aspergillaceae</taxon>
        <taxon>Aspergillus</taxon>
        <taxon>Aspergillus subgen. Circumdati</taxon>
    </lineage>
</organism>
<evidence type="ECO:0000256" key="4">
    <source>
        <dbReference type="ARBA" id="ARBA00022827"/>
    </source>
</evidence>
<protein>
    <submittedName>
        <fullName evidence="7">FAD binding domain protein</fullName>
    </submittedName>
</protein>
<dbReference type="PANTHER" id="PTHR42973:SF39">
    <property type="entry name" value="FAD-BINDING PCMH-TYPE DOMAIN-CONTAINING PROTEIN"/>
    <property type="match status" value="1"/>
</dbReference>
<dbReference type="GO" id="GO:0071949">
    <property type="term" value="F:FAD binding"/>
    <property type="evidence" value="ECO:0007669"/>
    <property type="project" value="InterPro"/>
</dbReference>
<dbReference type="GO" id="GO:0016491">
    <property type="term" value="F:oxidoreductase activity"/>
    <property type="evidence" value="ECO:0007669"/>
    <property type="project" value="UniProtKB-KW"/>
</dbReference>
<evidence type="ECO:0000256" key="2">
    <source>
        <dbReference type="ARBA" id="ARBA00005466"/>
    </source>
</evidence>
<evidence type="ECO:0000313" key="7">
    <source>
        <dbReference type="EMBL" id="GAT30528.1"/>
    </source>
</evidence>
<evidence type="ECO:0000256" key="5">
    <source>
        <dbReference type="ARBA" id="ARBA00023002"/>
    </source>
</evidence>
<comment type="similarity">
    <text evidence="2">Belongs to the oxygen-dependent FAD-linked oxidoreductase family.</text>
</comment>
<evidence type="ECO:0000313" key="8">
    <source>
        <dbReference type="Proteomes" id="UP000075230"/>
    </source>
</evidence>
<evidence type="ECO:0000256" key="1">
    <source>
        <dbReference type="ARBA" id="ARBA00001974"/>
    </source>
</evidence>
<reference evidence="8" key="2">
    <citation type="submission" date="2016-02" db="EMBL/GenBank/DDBJ databases">
        <title>Genome sequencing of Aspergillus luchuensis NBRC 4314.</title>
        <authorList>
            <person name="Yamada O."/>
        </authorList>
    </citation>
    <scope>NUCLEOTIDE SEQUENCE [LARGE SCALE GENOMIC DNA]</scope>
    <source>
        <strain evidence="8">RIB 2604</strain>
    </source>
</reference>
<sequence length="501" mass="55218">MKEIVEPTDWKSDPCTLRREAPSLRQLALDSPDTLIVTPSNQFYAFIRQEYNEYNRQTEPLAIVLPRSIDQLRQAVVYCSGHMPPIPMTIRGGGHDPYGRTVEPSAAQIDLRYFKWINILESKPSSSTATEKAVAVGPGITAIEMHRALDGAGLSAATGWAGSVGVVGWSCGGGYGLSSGAWGMGVDNILGAKVMQADGRILDTRDDPDLLWAMRGAGQGNYGIIVELRIRVRPKPRYIAGTLVFSLQHAVKVLSGFQALLDEGLPTNFGGEMTINTTDALGPAINLYFTWICDSHSDAHVADGMNFKEKLLWRLQLAPLVDTVSETSTLAFHETLNQGIADSQHGYWDMASLTLARLTPEVIGVIMRNPAPTGGASAILVHHIHGRAVQPDDTASWSHRREHYVVSPCAIAPLDASPRQKQVTREWTQVIYREMLQTGQALRKGYWSMSRPENCDAIDFYGIDTVKRLTKLKQKLDPSNVFPFGLPRFNAKESQDERAHI</sequence>
<dbReference type="InterPro" id="IPR006094">
    <property type="entry name" value="Oxid_FAD_bind_N"/>
</dbReference>
<dbReference type="InterPro" id="IPR016167">
    <property type="entry name" value="FAD-bd_PCMH_sub1"/>
</dbReference>
<dbReference type="InterPro" id="IPR016169">
    <property type="entry name" value="FAD-bd_PCMH_sub2"/>
</dbReference>
<evidence type="ECO:0000256" key="3">
    <source>
        <dbReference type="ARBA" id="ARBA00022630"/>
    </source>
</evidence>
<dbReference type="Pfam" id="PF01565">
    <property type="entry name" value="FAD_binding_4"/>
    <property type="match status" value="1"/>
</dbReference>
<dbReference type="PANTHER" id="PTHR42973">
    <property type="entry name" value="BINDING OXIDOREDUCTASE, PUTATIVE (AFU_ORTHOLOGUE AFUA_1G17690)-RELATED"/>
    <property type="match status" value="1"/>
</dbReference>
<feature type="domain" description="FAD-binding PCMH-type" evidence="6">
    <location>
        <begin position="56"/>
        <end position="235"/>
    </location>
</feature>
<evidence type="ECO:0000259" key="6">
    <source>
        <dbReference type="PROSITE" id="PS51387"/>
    </source>
</evidence>
<comment type="caution">
    <text evidence="7">The sequence shown here is derived from an EMBL/GenBank/DDBJ whole genome shotgun (WGS) entry which is preliminary data.</text>
</comment>
<reference evidence="7 8" key="1">
    <citation type="journal article" date="2016" name="DNA Res.">
        <title>Genome sequence of Aspergillus luchuensis NBRC 4314.</title>
        <authorList>
            <person name="Yamada O."/>
            <person name="Machida M."/>
            <person name="Hosoyama A."/>
            <person name="Goto M."/>
            <person name="Takahashi T."/>
            <person name="Futagami T."/>
            <person name="Yamagata Y."/>
            <person name="Takeuchi M."/>
            <person name="Kobayashi T."/>
            <person name="Koike H."/>
            <person name="Abe K."/>
            <person name="Asai K."/>
            <person name="Arita M."/>
            <person name="Fujita N."/>
            <person name="Fukuda K."/>
            <person name="Higa K."/>
            <person name="Horikawa H."/>
            <person name="Ishikawa T."/>
            <person name="Jinno K."/>
            <person name="Kato Y."/>
            <person name="Kirimura K."/>
            <person name="Mizutani O."/>
            <person name="Nakasone K."/>
            <person name="Sano M."/>
            <person name="Shiraishi Y."/>
            <person name="Tsukahara M."/>
            <person name="Gomi K."/>
        </authorList>
    </citation>
    <scope>NUCLEOTIDE SEQUENCE [LARGE SCALE GENOMIC DNA]</scope>
    <source>
        <strain evidence="7 8">RIB 2604</strain>
    </source>
</reference>
<dbReference type="AlphaFoldDB" id="A0A146FYZ4"/>
<keyword evidence="3" id="KW-0285">Flavoprotein</keyword>
<dbReference type="Gene3D" id="3.30.465.10">
    <property type="match status" value="1"/>
</dbReference>
<dbReference type="VEuPathDB" id="FungiDB:ASPFODRAFT_211326"/>
<dbReference type="InterPro" id="IPR016166">
    <property type="entry name" value="FAD-bd_PCMH"/>
</dbReference>
<keyword evidence="4" id="KW-0274">FAD</keyword>
<dbReference type="EMBL" id="BCWF01000034">
    <property type="protein sequence ID" value="GAT30528.1"/>
    <property type="molecule type" value="Genomic_DNA"/>
</dbReference>
<name>A0A146FYZ4_ASPKA</name>
<keyword evidence="5" id="KW-0560">Oxidoreductase</keyword>
<dbReference type="Gene3D" id="3.30.43.10">
    <property type="entry name" value="Uridine Diphospho-n-acetylenolpyruvylglucosamine Reductase, domain 2"/>
    <property type="match status" value="1"/>
</dbReference>
<dbReference type="Gene3D" id="3.40.462.20">
    <property type="match status" value="1"/>
</dbReference>
<accession>A0A146FYZ4</accession>
<dbReference type="SUPFAM" id="SSF56176">
    <property type="entry name" value="FAD-binding/transporter-associated domain-like"/>
    <property type="match status" value="1"/>
</dbReference>
<dbReference type="PROSITE" id="PS51387">
    <property type="entry name" value="FAD_PCMH"/>
    <property type="match status" value="1"/>
</dbReference>
<dbReference type="Proteomes" id="UP000075230">
    <property type="component" value="Unassembled WGS sequence"/>
</dbReference>